<dbReference type="RefSeq" id="WP_072896504.1">
    <property type="nucleotide sequence ID" value="NZ_FQVM01000017.1"/>
</dbReference>
<dbReference type="Proteomes" id="UP000184035">
    <property type="component" value="Unassembled WGS sequence"/>
</dbReference>
<accession>A0A1M4XBT7</accession>
<evidence type="ECO:0000256" key="4">
    <source>
        <dbReference type="RuleBase" id="RU361277"/>
    </source>
</evidence>
<dbReference type="InterPro" id="IPR013149">
    <property type="entry name" value="ADH-like_C"/>
</dbReference>
<dbReference type="InterPro" id="IPR013154">
    <property type="entry name" value="ADH-like_N"/>
</dbReference>
<reference evidence="7 8" key="1">
    <citation type="submission" date="2016-11" db="EMBL/GenBank/DDBJ databases">
        <authorList>
            <person name="Jaros S."/>
            <person name="Januszkiewicz K."/>
            <person name="Wedrychowicz H."/>
        </authorList>
    </citation>
    <scope>NUCLEOTIDE SEQUENCE [LARGE SCALE GENOMIC DNA]</scope>
    <source>
        <strain evidence="7 8">DSM 2631</strain>
    </source>
</reference>
<dbReference type="OrthoDB" id="9769198at2"/>
<dbReference type="InterPro" id="IPR036291">
    <property type="entry name" value="NAD(P)-bd_dom_sf"/>
</dbReference>
<evidence type="ECO:0000313" key="8">
    <source>
        <dbReference type="Proteomes" id="UP000184035"/>
    </source>
</evidence>
<evidence type="ECO:0000256" key="1">
    <source>
        <dbReference type="ARBA" id="ARBA00022723"/>
    </source>
</evidence>
<dbReference type="AlphaFoldDB" id="A0A1M4XBT7"/>
<keyword evidence="2 4" id="KW-0862">Zinc</keyword>
<evidence type="ECO:0000313" key="7">
    <source>
        <dbReference type="EMBL" id="SHE90913.1"/>
    </source>
</evidence>
<dbReference type="PROSITE" id="PS00059">
    <property type="entry name" value="ADH_ZINC"/>
    <property type="match status" value="1"/>
</dbReference>
<dbReference type="STRING" id="1533.SAMN05443638_11722"/>
<evidence type="ECO:0000259" key="5">
    <source>
        <dbReference type="Pfam" id="PF00107"/>
    </source>
</evidence>
<feature type="domain" description="Alcohol dehydrogenase-like C-terminal" evidence="5">
    <location>
        <begin position="224"/>
        <end position="359"/>
    </location>
</feature>
<evidence type="ECO:0000256" key="2">
    <source>
        <dbReference type="ARBA" id="ARBA00022833"/>
    </source>
</evidence>
<organism evidence="7 8">
    <name type="scientific">Clostridium fallax</name>
    <dbReference type="NCBI Taxonomy" id="1533"/>
    <lineage>
        <taxon>Bacteria</taxon>
        <taxon>Bacillati</taxon>
        <taxon>Bacillota</taxon>
        <taxon>Clostridia</taxon>
        <taxon>Eubacteriales</taxon>
        <taxon>Clostridiaceae</taxon>
        <taxon>Clostridium</taxon>
    </lineage>
</organism>
<keyword evidence="3" id="KW-0560">Oxidoreductase</keyword>
<proteinExistence type="inferred from homology"/>
<dbReference type="Gene3D" id="3.40.50.720">
    <property type="entry name" value="NAD(P)-binding Rossmann-like Domain"/>
    <property type="match status" value="1"/>
</dbReference>
<sequence length="401" mass="43993">MEVNNINIEEIVKSIIKEMTSSEKNSVEKVEKKEINISKVAMLKEAKKIEIKEFKIPEINDDEILVKVEGCGICGTDIHEYKGDPFNLAPLVLGHEGTGEIIKLGKNVTKDSAGKSLKVGDKVVTCVIPCGECDICLNHPNRTNLCENSGIYGLISDDEKHLNGWFSEYIVIRKNSTIFNVSHMDLDLRILIEPSAVVVHAVERAKSTGLLKFNSKVLVQGCGPIGLLLISVIRSLGIENIIAVDGNECRLKMAKKLGANTTINIMESSSFDETLGKVKEVTEGLGVDFAFQCTGVPKAASGILKFIKRGGGLCEVGFFVDNGDATINPHFDICNKEITIVGSWVYTPQDYLETFDFLKRAIGIGLPIKELITHKLPLENLEEGIELNIKQKGLKIAIVNK</sequence>
<gene>
    <name evidence="7" type="ORF">SAMN05443638_11722</name>
</gene>
<evidence type="ECO:0000259" key="6">
    <source>
        <dbReference type="Pfam" id="PF08240"/>
    </source>
</evidence>
<dbReference type="SUPFAM" id="SSF50129">
    <property type="entry name" value="GroES-like"/>
    <property type="match status" value="1"/>
</dbReference>
<dbReference type="Gene3D" id="3.90.180.10">
    <property type="entry name" value="Medium-chain alcohol dehydrogenases, catalytic domain"/>
    <property type="match status" value="1"/>
</dbReference>
<dbReference type="GO" id="GO:0016491">
    <property type="term" value="F:oxidoreductase activity"/>
    <property type="evidence" value="ECO:0007669"/>
    <property type="project" value="UniProtKB-KW"/>
</dbReference>
<dbReference type="Pfam" id="PF08240">
    <property type="entry name" value="ADH_N"/>
    <property type="match status" value="1"/>
</dbReference>
<evidence type="ECO:0000256" key="3">
    <source>
        <dbReference type="ARBA" id="ARBA00023002"/>
    </source>
</evidence>
<name>A0A1M4XBT7_9CLOT</name>
<feature type="domain" description="Alcohol dehydrogenase-like N-terminal" evidence="6">
    <location>
        <begin position="61"/>
        <end position="176"/>
    </location>
</feature>
<protein>
    <submittedName>
        <fullName evidence="7">L-iditol 2-dehydrogenase</fullName>
    </submittedName>
</protein>
<dbReference type="GO" id="GO:0008270">
    <property type="term" value="F:zinc ion binding"/>
    <property type="evidence" value="ECO:0007669"/>
    <property type="project" value="InterPro"/>
</dbReference>
<dbReference type="SUPFAM" id="SSF51735">
    <property type="entry name" value="NAD(P)-binding Rossmann-fold domains"/>
    <property type="match status" value="1"/>
</dbReference>
<dbReference type="InterPro" id="IPR050129">
    <property type="entry name" value="Zn_alcohol_dh"/>
</dbReference>
<dbReference type="PANTHER" id="PTHR43401:SF2">
    <property type="entry name" value="L-THREONINE 3-DEHYDROGENASE"/>
    <property type="match status" value="1"/>
</dbReference>
<comment type="similarity">
    <text evidence="4">Belongs to the zinc-containing alcohol dehydrogenase family.</text>
</comment>
<comment type="cofactor">
    <cofactor evidence="4">
        <name>Zn(2+)</name>
        <dbReference type="ChEBI" id="CHEBI:29105"/>
    </cofactor>
</comment>
<keyword evidence="1 4" id="KW-0479">Metal-binding</keyword>
<keyword evidence="8" id="KW-1185">Reference proteome</keyword>
<dbReference type="Pfam" id="PF00107">
    <property type="entry name" value="ADH_zinc_N"/>
    <property type="match status" value="1"/>
</dbReference>
<dbReference type="InterPro" id="IPR011032">
    <property type="entry name" value="GroES-like_sf"/>
</dbReference>
<dbReference type="EMBL" id="FQVM01000017">
    <property type="protein sequence ID" value="SHE90913.1"/>
    <property type="molecule type" value="Genomic_DNA"/>
</dbReference>
<dbReference type="InterPro" id="IPR002328">
    <property type="entry name" value="ADH_Zn_CS"/>
</dbReference>
<dbReference type="PANTHER" id="PTHR43401">
    <property type="entry name" value="L-THREONINE 3-DEHYDROGENASE"/>
    <property type="match status" value="1"/>
</dbReference>